<dbReference type="KEGG" id="bvq:FHE72_11050"/>
<evidence type="ECO:0000256" key="1">
    <source>
        <dbReference type="ARBA" id="ARBA00006739"/>
    </source>
</evidence>
<proteinExistence type="inferred from homology"/>
<evidence type="ECO:0000313" key="4">
    <source>
        <dbReference type="Proteomes" id="UP000465062"/>
    </source>
</evidence>
<dbReference type="AlphaFoldDB" id="A0A6I6URC8"/>
<sequence>MKPTVSIVIPFYNCSYVDQAIQSALNQTYQNTEIVVVDDGSTKELGRLTPFLNRITYIRKENGGTATAVNEGIKRSSGEYIAWLSSDDFFHKQKVEKQLDYMISKGAKASFHNYDYINSDNETLLPFVGKRFSNAEEIYRLITRINPINGCSVMVHRDVYKEIGYFSPNLKFTQDYEMWCRMLMKGYVIYYLDEVLLNYRSHPDSGTSKHPDQMKREVAAIRHHYHHQIQQYATQHSANLKNIKF</sequence>
<dbReference type="PANTHER" id="PTHR22916">
    <property type="entry name" value="GLYCOSYLTRANSFERASE"/>
    <property type="match status" value="1"/>
</dbReference>
<protein>
    <submittedName>
        <fullName evidence="3">Glycosyltransferase</fullName>
    </submittedName>
</protein>
<evidence type="ECO:0000259" key="2">
    <source>
        <dbReference type="Pfam" id="PF00535"/>
    </source>
</evidence>
<comment type="similarity">
    <text evidence="1">Belongs to the glycosyltransferase 2 family.</text>
</comment>
<evidence type="ECO:0000313" key="3">
    <source>
        <dbReference type="EMBL" id="QHE61503.1"/>
    </source>
</evidence>
<dbReference type="GO" id="GO:0016758">
    <property type="term" value="F:hexosyltransferase activity"/>
    <property type="evidence" value="ECO:0007669"/>
    <property type="project" value="UniProtKB-ARBA"/>
</dbReference>
<dbReference type="InterPro" id="IPR001173">
    <property type="entry name" value="Glyco_trans_2-like"/>
</dbReference>
<dbReference type="PANTHER" id="PTHR22916:SF3">
    <property type="entry name" value="UDP-GLCNAC:BETAGAL BETA-1,3-N-ACETYLGLUCOSAMINYLTRANSFERASE-LIKE PROTEIN 1"/>
    <property type="match status" value="1"/>
</dbReference>
<organism evidence="3 4">
    <name type="scientific">Rossellomorea vietnamensis</name>
    <dbReference type="NCBI Taxonomy" id="218284"/>
    <lineage>
        <taxon>Bacteria</taxon>
        <taxon>Bacillati</taxon>
        <taxon>Bacillota</taxon>
        <taxon>Bacilli</taxon>
        <taxon>Bacillales</taxon>
        <taxon>Bacillaceae</taxon>
        <taxon>Rossellomorea</taxon>
    </lineage>
</organism>
<name>A0A6I6URC8_9BACI</name>
<gene>
    <name evidence="3" type="ORF">FHE72_11050</name>
</gene>
<accession>A0A6I6URC8</accession>
<dbReference type="SUPFAM" id="SSF53448">
    <property type="entry name" value="Nucleotide-diphospho-sugar transferases"/>
    <property type="match status" value="1"/>
</dbReference>
<dbReference type="Proteomes" id="UP000465062">
    <property type="component" value="Chromosome"/>
</dbReference>
<feature type="domain" description="Glycosyltransferase 2-like" evidence="2">
    <location>
        <begin position="6"/>
        <end position="163"/>
    </location>
</feature>
<dbReference type="Gene3D" id="3.90.550.10">
    <property type="entry name" value="Spore Coat Polysaccharide Biosynthesis Protein SpsA, Chain A"/>
    <property type="match status" value="1"/>
</dbReference>
<dbReference type="EMBL" id="CP047394">
    <property type="protein sequence ID" value="QHE61503.1"/>
    <property type="molecule type" value="Genomic_DNA"/>
</dbReference>
<dbReference type="RefSeq" id="WP_159361967.1">
    <property type="nucleotide sequence ID" value="NZ_CP047394.1"/>
</dbReference>
<keyword evidence="3" id="KW-0808">Transferase</keyword>
<dbReference type="Pfam" id="PF00535">
    <property type="entry name" value="Glycos_transf_2"/>
    <property type="match status" value="1"/>
</dbReference>
<reference evidence="3 4" key="1">
    <citation type="submission" date="2019-06" db="EMBL/GenBank/DDBJ databases">
        <title>An operon consisting of a P-type ATPase gene and a transcriptional regular gene given the different cadmium resistance in Bacillus vietamensis 151-6 and Bacillus marisflavi 151-25.</title>
        <authorList>
            <person name="Yu X."/>
        </authorList>
    </citation>
    <scope>NUCLEOTIDE SEQUENCE [LARGE SCALE GENOMIC DNA]</scope>
    <source>
        <strain evidence="3 4">151-6</strain>
    </source>
</reference>
<dbReference type="InterPro" id="IPR029044">
    <property type="entry name" value="Nucleotide-diphossugar_trans"/>
</dbReference>